<reference evidence="18 19" key="1">
    <citation type="submission" date="2019-02" db="EMBL/GenBank/DDBJ databases">
        <title>Deep-cultivation of Planctomycetes and their phenomic and genomic characterization uncovers novel biology.</title>
        <authorList>
            <person name="Wiegand S."/>
            <person name="Jogler M."/>
            <person name="Boedeker C."/>
            <person name="Pinto D."/>
            <person name="Vollmers J."/>
            <person name="Rivas-Marin E."/>
            <person name="Kohn T."/>
            <person name="Peeters S.H."/>
            <person name="Heuer A."/>
            <person name="Rast P."/>
            <person name="Oberbeckmann S."/>
            <person name="Bunk B."/>
            <person name="Jeske O."/>
            <person name="Meyerdierks A."/>
            <person name="Storesund J.E."/>
            <person name="Kallscheuer N."/>
            <person name="Luecker S."/>
            <person name="Lage O.M."/>
            <person name="Pohl T."/>
            <person name="Merkel B.J."/>
            <person name="Hornburger P."/>
            <person name="Mueller R.-W."/>
            <person name="Bruemmer F."/>
            <person name="Labrenz M."/>
            <person name="Spormann A.M."/>
            <person name="Op den Camp H."/>
            <person name="Overmann J."/>
            <person name="Amann R."/>
            <person name="Jetten M.S.M."/>
            <person name="Mascher T."/>
            <person name="Medema M.H."/>
            <person name="Devos D.P."/>
            <person name="Kaster A.-K."/>
            <person name="Ovreas L."/>
            <person name="Rohde M."/>
            <person name="Galperin M.Y."/>
            <person name="Jogler C."/>
        </authorList>
    </citation>
    <scope>NUCLEOTIDE SEQUENCE [LARGE SCALE GENOMIC DNA]</scope>
    <source>
        <strain evidence="18 19">K23_9</strain>
    </source>
</reference>
<evidence type="ECO:0000256" key="1">
    <source>
        <dbReference type="ARBA" id="ARBA00000287"/>
    </source>
</evidence>
<feature type="transmembrane region" description="Helical" evidence="17">
    <location>
        <begin position="285"/>
        <end position="309"/>
    </location>
</feature>
<feature type="compositionally biased region" description="Basic and acidic residues" evidence="16">
    <location>
        <begin position="1"/>
        <end position="17"/>
    </location>
</feature>
<dbReference type="GO" id="GO:0016020">
    <property type="term" value="C:membrane"/>
    <property type="evidence" value="ECO:0007669"/>
    <property type="project" value="InterPro"/>
</dbReference>
<evidence type="ECO:0000256" key="10">
    <source>
        <dbReference type="ARBA" id="ARBA00023098"/>
    </source>
</evidence>
<comment type="subcellular location">
    <subcellularLocation>
        <location evidence="2">Endomembrane system</location>
        <topology evidence="2">Multi-pass membrane protein</topology>
    </subcellularLocation>
</comment>
<evidence type="ECO:0000256" key="12">
    <source>
        <dbReference type="ARBA" id="ARBA00023209"/>
    </source>
</evidence>
<dbReference type="EC" id="2.7.8.8" evidence="4"/>
<dbReference type="EMBL" id="CP036526">
    <property type="protein sequence ID" value="QDT09699.1"/>
    <property type="molecule type" value="Genomic_DNA"/>
</dbReference>
<proteinExistence type="inferred from homology"/>
<keyword evidence="12" id="KW-0594">Phospholipid biosynthesis</keyword>
<evidence type="ECO:0000256" key="13">
    <source>
        <dbReference type="ARBA" id="ARBA00023264"/>
    </source>
</evidence>
<evidence type="ECO:0000256" key="16">
    <source>
        <dbReference type="SAM" id="MobiDB-lite"/>
    </source>
</evidence>
<feature type="region of interest" description="Disordered" evidence="16">
    <location>
        <begin position="319"/>
        <end position="361"/>
    </location>
</feature>
<evidence type="ECO:0000256" key="8">
    <source>
        <dbReference type="ARBA" id="ARBA00022692"/>
    </source>
</evidence>
<organism evidence="18 19">
    <name type="scientific">Stieleria marina</name>
    <dbReference type="NCBI Taxonomy" id="1930275"/>
    <lineage>
        <taxon>Bacteria</taxon>
        <taxon>Pseudomonadati</taxon>
        <taxon>Planctomycetota</taxon>
        <taxon>Planctomycetia</taxon>
        <taxon>Pirellulales</taxon>
        <taxon>Pirellulaceae</taxon>
        <taxon>Stieleria</taxon>
    </lineage>
</organism>
<accession>A0A517NRE4</accession>
<dbReference type="InterPro" id="IPR004533">
    <property type="entry name" value="CDP-diaglyc--ser_O-PTrfase"/>
</dbReference>
<keyword evidence="11 17" id="KW-0472">Membrane</keyword>
<keyword evidence="7 15" id="KW-0808">Transferase</keyword>
<evidence type="ECO:0000256" key="4">
    <source>
        <dbReference type="ARBA" id="ARBA00013174"/>
    </source>
</evidence>
<evidence type="ECO:0000256" key="15">
    <source>
        <dbReference type="RuleBase" id="RU003750"/>
    </source>
</evidence>
<feature type="compositionally biased region" description="Basic residues" evidence="16">
    <location>
        <begin position="50"/>
        <end position="62"/>
    </location>
</feature>
<evidence type="ECO:0000313" key="18">
    <source>
        <dbReference type="EMBL" id="QDT09699.1"/>
    </source>
</evidence>
<dbReference type="GO" id="GO:0012505">
    <property type="term" value="C:endomembrane system"/>
    <property type="evidence" value="ECO:0007669"/>
    <property type="project" value="UniProtKB-SubCell"/>
</dbReference>
<dbReference type="GO" id="GO:0003882">
    <property type="term" value="F:CDP-diacylglycerol-serine O-phosphatidyltransferase activity"/>
    <property type="evidence" value="ECO:0007669"/>
    <property type="project" value="UniProtKB-EC"/>
</dbReference>
<dbReference type="InterPro" id="IPR048254">
    <property type="entry name" value="CDP_ALCOHOL_P_TRANSF_CS"/>
</dbReference>
<comment type="catalytic activity">
    <reaction evidence="1">
        <text>a CDP-1,2-diacyl-sn-glycerol + L-serine = a 1,2-diacyl-sn-glycero-3-phospho-L-serine + CMP + H(+)</text>
        <dbReference type="Rhea" id="RHEA:16913"/>
        <dbReference type="ChEBI" id="CHEBI:15378"/>
        <dbReference type="ChEBI" id="CHEBI:33384"/>
        <dbReference type="ChEBI" id="CHEBI:57262"/>
        <dbReference type="ChEBI" id="CHEBI:58332"/>
        <dbReference type="ChEBI" id="CHEBI:60377"/>
        <dbReference type="EC" id="2.7.8.8"/>
    </reaction>
</comment>
<feature type="transmembrane region" description="Helical" evidence="17">
    <location>
        <begin position="102"/>
        <end position="120"/>
    </location>
</feature>
<dbReference type="PANTHER" id="PTHR14269:SF61">
    <property type="entry name" value="CDP-DIACYLGLYCEROL--SERINE O-PHOSPHATIDYLTRANSFERASE"/>
    <property type="match status" value="1"/>
</dbReference>
<protein>
    <recommendedName>
        <fullName evidence="5">CDP-diacylglycerol--serine O-phosphatidyltransferase</fullName>
        <ecNumber evidence="4">2.7.8.8</ecNumber>
    </recommendedName>
    <alternativeName>
        <fullName evidence="14">Phosphatidylserine synthase</fullName>
    </alternativeName>
</protein>
<keyword evidence="8 17" id="KW-0812">Transmembrane</keyword>
<dbReference type="NCBIfam" id="TIGR00473">
    <property type="entry name" value="pssA"/>
    <property type="match status" value="1"/>
</dbReference>
<dbReference type="PROSITE" id="PS00379">
    <property type="entry name" value="CDP_ALCOHOL_P_TRANSF"/>
    <property type="match status" value="1"/>
</dbReference>
<evidence type="ECO:0000256" key="6">
    <source>
        <dbReference type="ARBA" id="ARBA00022516"/>
    </source>
</evidence>
<feature type="transmembrane region" description="Helical" evidence="17">
    <location>
        <begin position="166"/>
        <end position="185"/>
    </location>
</feature>
<dbReference type="GO" id="GO:0008654">
    <property type="term" value="P:phospholipid biosynthetic process"/>
    <property type="evidence" value="ECO:0007669"/>
    <property type="project" value="UniProtKB-KW"/>
</dbReference>
<evidence type="ECO:0000256" key="7">
    <source>
        <dbReference type="ARBA" id="ARBA00022679"/>
    </source>
</evidence>
<keyword evidence="10" id="KW-0443">Lipid metabolism</keyword>
<keyword evidence="13" id="KW-1208">Phospholipid metabolism</keyword>
<feature type="transmembrane region" description="Helical" evidence="17">
    <location>
        <begin position="65"/>
        <end position="90"/>
    </location>
</feature>
<evidence type="ECO:0000256" key="5">
    <source>
        <dbReference type="ARBA" id="ARBA00017171"/>
    </source>
</evidence>
<evidence type="ECO:0000256" key="9">
    <source>
        <dbReference type="ARBA" id="ARBA00022989"/>
    </source>
</evidence>
<dbReference type="InterPro" id="IPR050324">
    <property type="entry name" value="CDP-alcohol_PTase-I"/>
</dbReference>
<evidence type="ECO:0000313" key="19">
    <source>
        <dbReference type="Proteomes" id="UP000319817"/>
    </source>
</evidence>
<dbReference type="InterPro" id="IPR000462">
    <property type="entry name" value="CDP-OH_P_trans"/>
</dbReference>
<dbReference type="RefSeq" id="WP_419189803.1">
    <property type="nucleotide sequence ID" value="NZ_CP036526.1"/>
</dbReference>
<keyword evidence="19" id="KW-1185">Reference proteome</keyword>
<dbReference type="Pfam" id="PF01066">
    <property type="entry name" value="CDP-OH_P_transf"/>
    <property type="match status" value="1"/>
</dbReference>
<keyword evidence="6" id="KW-0444">Lipid biosynthesis</keyword>
<name>A0A517NRE4_9BACT</name>
<evidence type="ECO:0000256" key="14">
    <source>
        <dbReference type="ARBA" id="ARBA00032361"/>
    </source>
</evidence>
<feature type="transmembrane region" description="Helical" evidence="17">
    <location>
        <begin position="205"/>
        <end position="225"/>
    </location>
</feature>
<keyword evidence="9 17" id="KW-1133">Transmembrane helix</keyword>
<feature type="region of interest" description="Disordered" evidence="16">
    <location>
        <begin position="1"/>
        <end position="62"/>
    </location>
</feature>
<sequence length="361" mass="39694">MSELKHELFPRRQHSTDADSVDSAAENENVEVEGNQSKTNERVLTGSSNSRRRKKRKRKKKPRRLTLAVLPTLLTLGNAVCGLAAIAILVSNSESLAWVPEQKLFVAGLLIYGGMLFDALDGSAARMTGQASQFGAELDSLCDAVTFGTAPAVLIWRLSDVLPQRLTWGIGVLFTLCVLIRLARFNVETGEDDPHDGFEGLPSPAAAGTVAAFAIAIPELNSVAADALYPERIRWLAQNCLEASHYVIPILALVLAYLMVSRYQYPHIFQQWIRGRRPMHQIGQALFALFGIFLLHWLALPLVLSYFAFASPIRSLAKRQWSASPVQEQPDKVIESDDEPETNEASAEEIAVDKSTSPGSE</sequence>
<gene>
    <name evidence="18" type="primary">pgsA1</name>
    <name evidence="18" type="ORF">K239x_16490</name>
</gene>
<evidence type="ECO:0000256" key="17">
    <source>
        <dbReference type="SAM" id="Phobius"/>
    </source>
</evidence>
<dbReference type="PANTHER" id="PTHR14269">
    <property type="entry name" value="CDP-DIACYLGLYCEROL--GLYCEROL-3-PHOSPHATE 3-PHOSPHATIDYLTRANSFERASE-RELATED"/>
    <property type="match status" value="1"/>
</dbReference>
<feature type="transmembrane region" description="Helical" evidence="17">
    <location>
        <begin position="246"/>
        <end position="265"/>
    </location>
</feature>
<evidence type="ECO:0000256" key="11">
    <source>
        <dbReference type="ARBA" id="ARBA00023136"/>
    </source>
</evidence>
<evidence type="ECO:0000256" key="3">
    <source>
        <dbReference type="ARBA" id="ARBA00010441"/>
    </source>
</evidence>
<dbReference type="Gene3D" id="1.20.120.1760">
    <property type="match status" value="1"/>
</dbReference>
<dbReference type="AlphaFoldDB" id="A0A517NRE4"/>
<dbReference type="InterPro" id="IPR043130">
    <property type="entry name" value="CDP-OH_PTrfase_TM_dom"/>
</dbReference>
<dbReference type="Proteomes" id="UP000319817">
    <property type="component" value="Chromosome"/>
</dbReference>
<comment type="similarity">
    <text evidence="3 15">Belongs to the CDP-alcohol phosphatidyltransferase class-I family.</text>
</comment>
<evidence type="ECO:0000256" key="2">
    <source>
        <dbReference type="ARBA" id="ARBA00004127"/>
    </source>
</evidence>